<dbReference type="PROSITE" id="PS51819">
    <property type="entry name" value="VOC"/>
    <property type="match status" value="1"/>
</dbReference>
<feature type="domain" description="VOC" evidence="2">
    <location>
        <begin position="202"/>
        <end position="331"/>
    </location>
</feature>
<evidence type="ECO:0000313" key="5">
    <source>
        <dbReference type="Proteomes" id="UP000230605"/>
    </source>
</evidence>
<dbReference type="InterPro" id="IPR029068">
    <property type="entry name" value="Glyas_Bleomycin-R_OHBP_Dase"/>
</dbReference>
<evidence type="ECO:0000313" key="4">
    <source>
        <dbReference type="EMBL" id="WPB05548.1"/>
    </source>
</evidence>
<reference evidence="4 6" key="2">
    <citation type="submission" date="2023-09" db="EMBL/GenBank/DDBJ databases">
        <title>Complete-Gapless Cercospora beticola genome.</title>
        <authorList>
            <person name="Wyatt N.A."/>
            <person name="Spanner R.E."/>
            <person name="Bolton M.D."/>
        </authorList>
    </citation>
    <scope>NUCLEOTIDE SEQUENCE [LARGE SCALE GENOMIC DNA]</scope>
    <source>
        <strain evidence="4">Cb09-40</strain>
    </source>
</reference>
<dbReference type="AlphaFoldDB" id="A0A2G5HQ06"/>
<dbReference type="PANTHER" id="PTHR43048">
    <property type="entry name" value="METHYLMALONYL-COA EPIMERASE"/>
    <property type="match status" value="1"/>
</dbReference>
<dbReference type="GO" id="GO:0046491">
    <property type="term" value="P:L-methylmalonyl-CoA metabolic process"/>
    <property type="evidence" value="ECO:0007669"/>
    <property type="project" value="TreeGrafter"/>
</dbReference>
<dbReference type="EMBL" id="CP134189">
    <property type="protein sequence ID" value="WPB05548.1"/>
    <property type="molecule type" value="Genomic_DNA"/>
</dbReference>
<dbReference type="EMBL" id="LKMD01000104">
    <property type="protein sequence ID" value="PIA94624.1"/>
    <property type="molecule type" value="Genomic_DNA"/>
</dbReference>
<dbReference type="InterPro" id="IPR051785">
    <property type="entry name" value="MMCE/EMCE_epimerase"/>
</dbReference>
<sequence>MGVDTVALSFVLNFVSKLPRNVREAIVPDMLIPKIVNNPTKVQLERLEHVYFELADLKQFEEFAHDFGFAVAAKADGKIYFRGYGKDPYIYVASQAASGKPAFRGPAFVAQNREEFEKAKALPGAEHKILGNAPGGGEIVTFARADDTFFHVMFGQQERAIDASQGVPSATHVELGPANTPFEKPRKGTFQRFNDGPALIHKIGHFGYVHRDFDSELKWYTDNFNFVPSDILHHWNFSNIDVMTFMHLDLGKQYSDHHVFFMQRAPPETKKTYLHHSSYEVEDFDTQSIGHQWLAKKGWKSVWGVGRHVLGSQTFDYWQDPSGFKIEHYADGDLLNENTPTRREFIGPLSIWGPELPTDFGDDGTLLLI</sequence>
<dbReference type="PANTHER" id="PTHR43048:SF3">
    <property type="entry name" value="METHYLMALONYL-COA EPIMERASE, MITOCHONDRIAL"/>
    <property type="match status" value="1"/>
</dbReference>
<dbReference type="FunFam" id="3.10.180.10:FF:000034">
    <property type="entry name" value="Glyoxalase/Bleomycin resistance protein/Dihydroxybiphenyl dioxygenase"/>
    <property type="match status" value="1"/>
</dbReference>
<accession>A0A2G5HQ06</accession>
<gene>
    <name evidence="3" type="ORF">CB0940_08950</name>
    <name evidence="4" type="ORF">RHO25_010201</name>
</gene>
<dbReference type="Proteomes" id="UP001302367">
    <property type="component" value="Chromosome 6"/>
</dbReference>
<dbReference type="InterPro" id="IPR037523">
    <property type="entry name" value="VOC_core"/>
</dbReference>
<evidence type="ECO:0000313" key="3">
    <source>
        <dbReference type="EMBL" id="PIA94624.1"/>
    </source>
</evidence>
<dbReference type="Gene3D" id="3.10.180.10">
    <property type="entry name" value="2,3-Dihydroxybiphenyl 1,2-Dioxygenase, domain 1"/>
    <property type="match status" value="2"/>
</dbReference>
<dbReference type="Proteomes" id="UP000230605">
    <property type="component" value="Chromosome 6"/>
</dbReference>
<dbReference type="GO" id="GO:0046872">
    <property type="term" value="F:metal ion binding"/>
    <property type="evidence" value="ECO:0007669"/>
    <property type="project" value="UniProtKB-KW"/>
</dbReference>
<evidence type="ECO:0000256" key="1">
    <source>
        <dbReference type="ARBA" id="ARBA00022723"/>
    </source>
</evidence>
<organism evidence="3 5">
    <name type="scientific">Cercospora beticola</name>
    <name type="common">Sugarbeet leaf spot fungus</name>
    <dbReference type="NCBI Taxonomy" id="122368"/>
    <lineage>
        <taxon>Eukaryota</taxon>
        <taxon>Fungi</taxon>
        <taxon>Dikarya</taxon>
        <taxon>Ascomycota</taxon>
        <taxon>Pezizomycotina</taxon>
        <taxon>Dothideomycetes</taxon>
        <taxon>Dothideomycetidae</taxon>
        <taxon>Mycosphaerellales</taxon>
        <taxon>Mycosphaerellaceae</taxon>
        <taxon>Cercospora</taxon>
    </lineage>
</organism>
<reference evidence="3 5" key="1">
    <citation type="submission" date="2015-10" db="EMBL/GenBank/DDBJ databases">
        <title>The cercosporin biosynthetic gene cluster was horizontally transferred to several fungal lineages and shown to be expanded in Cercospora beticola based on microsynteny with recipient genomes.</title>
        <authorList>
            <person name="De Jonge R."/>
            <person name="Ebert M.K."/>
            <person name="Suttle J.C."/>
            <person name="Jurick Ii W.M."/>
            <person name="Secor G.A."/>
            <person name="Thomma B.P."/>
            <person name="Van De Peer Y."/>
            <person name="Bolton M.D."/>
        </authorList>
    </citation>
    <scope>NUCLEOTIDE SEQUENCE [LARGE SCALE GENOMIC DNA]</scope>
    <source>
        <strain evidence="3 5">09-40</strain>
    </source>
</reference>
<dbReference type="InterPro" id="IPR004360">
    <property type="entry name" value="Glyas_Fos-R_dOase_dom"/>
</dbReference>
<dbReference type="OrthoDB" id="3360610at2759"/>
<protein>
    <recommendedName>
        <fullName evidence="2">VOC domain-containing protein</fullName>
    </recommendedName>
</protein>
<keyword evidence="1" id="KW-0479">Metal-binding</keyword>
<proteinExistence type="predicted"/>
<evidence type="ECO:0000259" key="2">
    <source>
        <dbReference type="PROSITE" id="PS51819"/>
    </source>
</evidence>
<dbReference type="GO" id="GO:0005739">
    <property type="term" value="C:mitochondrion"/>
    <property type="evidence" value="ECO:0007669"/>
    <property type="project" value="TreeGrafter"/>
</dbReference>
<dbReference type="GO" id="GO:0004493">
    <property type="term" value="F:methylmalonyl-CoA epimerase activity"/>
    <property type="evidence" value="ECO:0007669"/>
    <property type="project" value="TreeGrafter"/>
</dbReference>
<dbReference type="Pfam" id="PF00903">
    <property type="entry name" value="Glyoxalase"/>
    <property type="match status" value="1"/>
</dbReference>
<evidence type="ECO:0000313" key="6">
    <source>
        <dbReference type="Proteomes" id="UP001302367"/>
    </source>
</evidence>
<name>A0A2G5HQ06_CERBT</name>
<dbReference type="SUPFAM" id="SSF54593">
    <property type="entry name" value="Glyoxalase/Bleomycin resistance protein/Dihydroxybiphenyl dioxygenase"/>
    <property type="match status" value="1"/>
</dbReference>
<keyword evidence="6" id="KW-1185">Reference proteome</keyword>